<feature type="chain" id="PRO_5008001174" evidence="2">
    <location>
        <begin position="23"/>
        <end position="551"/>
    </location>
</feature>
<evidence type="ECO:0000313" key="3">
    <source>
        <dbReference type="EMBL" id="ANE50582.1"/>
    </source>
</evidence>
<accession>A0A172TUA8</accession>
<dbReference type="SUPFAM" id="SSF103647">
    <property type="entry name" value="TSP type-3 repeat"/>
    <property type="match status" value="1"/>
</dbReference>
<dbReference type="InterPro" id="IPR036737">
    <property type="entry name" value="OmpA-like_sf"/>
</dbReference>
<dbReference type="KEGG" id="fla:SY85_08775"/>
<feature type="region of interest" description="Disordered" evidence="1">
    <location>
        <begin position="371"/>
        <end position="393"/>
    </location>
</feature>
<dbReference type="Gene3D" id="3.30.1330.60">
    <property type="entry name" value="OmpA-like domain"/>
    <property type="match status" value="1"/>
</dbReference>
<dbReference type="Proteomes" id="UP000077177">
    <property type="component" value="Chromosome"/>
</dbReference>
<evidence type="ECO:0000256" key="1">
    <source>
        <dbReference type="SAM" id="MobiDB-lite"/>
    </source>
</evidence>
<evidence type="ECO:0000313" key="4">
    <source>
        <dbReference type="Proteomes" id="UP000077177"/>
    </source>
</evidence>
<reference evidence="3 4" key="2">
    <citation type="journal article" date="2016" name="Int. J. Syst. Evol. Microbiol.">
        <title>Flavisolibacter tropicus sp. nov., isolated from tropical soil.</title>
        <authorList>
            <person name="Lee J.J."/>
            <person name="Kang M.S."/>
            <person name="Kim G.S."/>
            <person name="Lee C.S."/>
            <person name="Lim S."/>
            <person name="Lee J."/>
            <person name="Roh S.H."/>
            <person name="Kang H."/>
            <person name="Ha J.M."/>
            <person name="Bae S."/>
            <person name="Jung H.Y."/>
            <person name="Kim M.K."/>
        </authorList>
    </citation>
    <scope>NUCLEOTIDE SEQUENCE [LARGE SCALE GENOMIC DNA]</scope>
    <source>
        <strain evidence="3 4">LCS9</strain>
    </source>
</reference>
<dbReference type="GO" id="GO:0005509">
    <property type="term" value="F:calcium ion binding"/>
    <property type="evidence" value="ECO:0007669"/>
    <property type="project" value="InterPro"/>
</dbReference>
<reference evidence="4" key="1">
    <citation type="submission" date="2015-01" db="EMBL/GenBank/DDBJ databases">
        <title>Flavisolibacter sp./LCS9/ whole genome sequencing.</title>
        <authorList>
            <person name="Kim M.K."/>
            <person name="Srinivasan S."/>
            <person name="Lee J.-J."/>
        </authorList>
    </citation>
    <scope>NUCLEOTIDE SEQUENCE [LARGE SCALE GENOMIC DNA]</scope>
    <source>
        <strain evidence="4">LCS9</strain>
    </source>
</reference>
<dbReference type="OrthoDB" id="1522982at2"/>
<gene>
    <name evidence="3" type="ORF">SY85_08775</name>
</gene>
<dbReference type="RefSeq" id="WP_066403654.1">
    <property type="nucleotide sequence ID" value="NZ_CP011390.1"/>
</dbReference>
<dbReference type="SUPFAM" id="SSF103088">
    <property type="entry name" value="OmpA-like"/>
    <property type="match status" value="1"/>
</dbReference>
<dbReference type="InterPro" id="IPR028974">
    <property type="entry name" value="TSP_type-3_rpt"/>
</dbReference>
<dbReference type="AlphaFoldDB" id="A0A172TUA8"/>
<dbReference type="EMBL" id="CP011390">
    <property type="protein sequence ID" value="ANE50582.1"/>
    <property type="molecule type" value="Genomic_DNA"/>
</dbReference>
<feature type="compositionally biased region" description="Basic and acidic residues" evidence="1">
    <location>
        <begin position="382"/>
        <end position="393"/>
    </location>
</feature>
<keyword evidence="4" id="KW-1185">Reference proteome</keyword>
<sequence>MASKKYSFLAGAMCLLASYGFAQTTGGTTTGNVGAYDVSDSSVVPSKRMPQHTEFMNGTYNYPAKPRNQWEVGVKGGLFTVSSDVPAQLSWGAGAHIRKALGYVFSLRLNYMYAKGKGLSYVPATTGYKNNIAWTANGYTAPTDQVFYNFKSTVQDLSLEGIFSLNNIRFHKSKSGLNFYALIGAGAMIYDTYVNALNSNGTNYVGLFNGINATGGYKDRGDIKDQLKNGMDDSYETPAENEGNRRAKLWGQTLKPVGHVGVGVAFKLSNRVNLALEDRFTFTKDDLMDGVRWQEHPADDPALTRDYDAYNFASLGLNFNLGSKSVEPLWWINPLDYAYSEIRNPRLMRIPKPVLPDSDGDGVTDQFDQEQTPAGCPVDSHGVSRDTDGDGVPDCRDKEVVTPTYCQPVDADGVGKCPCPEGCGKDTSNACATALGALPSVTFSGSSVALSNDGKSMLASVASRMRNNPECRVVVTGYCASSKAEQQRSWDRVNSIINYMVEKEGISADRFYFNYGQEGGDCNTVDLRAANPDEQGQTSVPAPHPNLRKSK</sequence>
<feature type="signal peptide" evidence="2">
    <location>
        <begin position="1"/>
        <end position="22"/>
    </location>
</feature>
<keyword evidence="2" id="KW-0732">Signal</keyword>
<organism evidence="3 4">
    <name type="scientific">Flavisolibacter tropicus</name>
    <dbReference type="NCBI Taxonomy" id="1492898"/>
    <lineage>
        <taxon>Bacteria</taxon>
        <taxon>Pseudomonadati</taxon>
        <taxon>Bacteroidota</taxon>
        <taxon>Chitinophagia</taxon>
        <taxon>Chitinophagales</taxon>
        <taxon>Chitinophagaceae</taxon>
        <taxon>Flavisolibacter</taxon>
    </lineage>
</organism>
<name>A0A172TUA8_9BACT</name>
<evidence type="ECO:0000256" key="2">
    <source>
        <dbReference type="SAM" id="SignalP"/>
    </source>
</evidence>
<dbReference type="STRING" id="1492898.SY85_08775"/>
<proteinExistence type="predicted"/>
<protein>
    <submittedName>
        <fullName evidence="3">Membrane protein</fullName>
    </submittedName>
</protein>
<feature type="region of interest" description="Disordered" evidence="1">
    <location>
        <begin position="524"/>
        <end position="551"/>
    </location>
</feature>